<dbReference type="CDD" id="cd03357">
    <property type="entry name" value="LbH_MAT_GAT"/>
    <property type="match status" value="1"/>
</dbReference>
<dbReference type="InterPro" id="IPR001451">
    <property type="entry name" value="Hexapep"/>
</dbReference>
<evidence type="ECO:0000256" key="2">
    <source>
        <dbReference type="ARBA" id="ARBA00022458"/>
    </source>
</evidence>
<keyword evidence="2" id="KW-0536">Nodulation</keyword>
<proteinExistence type="inferred from homology"/>
<comment type="similarity">
    <text evidence="1">Belongs to the transferase hexapeptide repeat family.</text>
</comment>
<keyword evidence="4" id="KW-0677">Repeat</keyword>
<dbReference type="PANTHER" id="PTHR23416:SF23">
    <property type="entry name" value="ACETYLTRANSFERASE C18B11.09C-RELATED"/>
    <property type="match status" value="1"/>
</dbReference>
<dbReference type="PROSITE" id="PS00101">
    <property type="entry name" value="HEXAPEP_TRANSFERASES"/>
    <property type="match status" value="1"/>
</dbReference>
<feature type="domain" description="Maltose/galactoside acetyltransferase" evidence="8">
    <location>
        <begin position="7"/>
        <end position="61"/>
    </location>
</feature>
<evidence type="ECO:0000313" key="10">
    <source>
        <dbReference type="Proteomes" id="UP000622604"/>
    </source>
</evidence>
<dbReference type="Gene3D" id="2.160.10.10">
    <property type="entry name" value="Hexapeptide repeat proteins"/>
    <property type="match status" value="1"/>
</dbReference>
<dbReference type="FunFam" id="2.160.10.10:FF:000025">
    <property type="entry name" value="Hexapeptide-repeat containing-acetyltransferase"/>
    <property type="match status" value="1"/>
</dbReference>
<gene>
    <name evidence="9" type="ORF">GCM10011274_17750</name>
</gene>
<keyword evidence="3" id="KW-0808">Transferase</keyword>
<dbReference type="InterPro" id="IPR018357">
    <property type="entry name" value="Hexapep_transf_CS"/>
</dbReference>
<organism evidence="9 10">
    <name type="scientific">Paraglaciecola chathamensis</name>
    <dbReference type="NCBI Taxonomy" id="368405"/>
    <lineage>
        <taxon>Bacteria</taxon>
        <taxon>Pseudomonadati</taxon>
        <taxon>Pseudomonadota</taxon>
        <taxon>Gammaproteobacteria</taxon>
        <taxon>Alteromonadales</taxon>
        <taxon>Alteromonadaceae</taxon>
        <taxon>Paraglaciecola</taxon>
    </lineage>
</organism>
<dbReference type="AlphaFoldDB" id="A0A8H9IFH0"/>
<dbReference type="SUPFAM" id="SSF51161">
    <property type="entry name" value="Trimeric LpxA-like enzymes"/>
    <property type="match status" value="1"/>
</dbReference>
<dbReference type="InterPro" id="IPR011004">
    <property type="entry name" value="Trimer_LpxA-like_sf"/>
</dbReference>
<protein>
    <recommendedName>
        <fullName evidence="7">Nodulation protein L</fullName>
    </recommendedName>
</protein>
<evidence type="ECO:0000256" key="4">
    <source>
        <dbReference type="ARBA" id="ARBA00022737"/>
    </source>
</evidence>
<dbReference type="RefSeq" id="WP_191865802.1">
    <property type="nucleotide sequence ID" value="NZ_BMZC01000004.1"/>
</dbReference>
<dbReference type="InterPro" id="IPR024688">
    <property type="entry name" value="Mac_dom"/>
</dbReference>
<dbReference type="EMBL" id="BMZC01000004">
    <property type="protein sequence ID" value="GGZ60116.1"/>
    <property type="molecule type" value="Genomic_DNA"/>
</dbReference>
<comment type="function">
    <text evidence="6">Acetyltransferase implicated in the O-acetylation of Nod factors.</text>
</comment>
<evidence type="ECO:0000313" key="9">
    <source>
        <dbReference type="EMBL" id="GGZ60116.1"/>
    </source>
</evidence>
<evidence type="ECO:0000256" key="1">
    <source>
        <dbReference type="ARBA" id="ARBA00007274"/>
    </source>
</evidence>
<dbReference type="Pfam" id="PF00132">
    <property type="entry name" value="Hexapep"/>
    <property type="match status" value="1"/>
</dbReference>
<evidence type="ECO:0000256" key="3">
    <source>
        <dbReference type="ARBA" id="ARBA00022679"/>
    </source>
</evidence>
<evidence type="ECO:0000259" key="8">
    <source>
        <dbReference type="SMART" id="SM01266"/>
    </source>
</evidence>
<accession>A0A8H9IFH0</accession>
<dbReference type="Proteomes" id="UP000622604">
    <property type="component" value="Unassembled WGS sequence"/>
</dbReference>
<dbReference type="PANTHER" id="PTHR23416">
    <property type="entry name" value="SIALIC ACID SYNTHASE-RELATED"/>
    <property type="match status" value="1"/>
</dbReference>
<dbReference type="Pfam" id="PF12464">
    <property type="entry name" value="Mac"/>
    <property type="match status" value="1"/>
</dbReference>
<name>A0A8H9IFH0_9ALTE</name>
<comment type="caution">
    <text evidence="9">The sequence shown here is derived from an EMBL/GenBank/DDBJ whole genome shotgun (WGS) entry which is preliminary data.</text>
</comment>
<dbReference type="SMART" id="SM01266">
    <property type="entry name" value="Mac"/>
    <property type="match status" value="1"/>
</dbReference>
<evidence type="ECO:0000256" key="7">
    <source>
        <dbReference type="ARBA" id="ARBA00067695"/>
    </source>
</evidence>
<sequence>MEKLSEKEKMLRGELYFPSNKVLQQDRAIAKAACQQFNQAPEAQRKSAMKTLQSLFAESPNAWIEPTFYCDYGYNIRMGRNFYANHNVVILDAAPVTFGDDVMLAPGVLLSTASHPLDAKRRNKGLETARPITIGNSVWIGMGAKILDGVTVGDNAVIAAGAVVNKDVAADTVVAGVPAVVIRQIDNTSTVSTSVE</sequence>
<dbReference type="InterPro" id="IPR051159">
    <property type="entry name" value="Hexapeptide_acetyltransf"/>
</dbReference>
<dbReference type="GO" id="GO:0016407">
    <property type="term" value="F:acetyltransferase activity"/>
    <property type="evidence" value="ECO:0007669"/>
    <property type="project" value="InterPro"/>
</dbReference>
<dbReference type="GO" id="GO:0008374">
    <property type="term" value="F:O-acyltransferase activity"/>
    <property type="evidence" value="ECO:0007669"/>
    <property type="project" value="TreeGrafter"/>
</dbReference>
<keyword evidence="5" id="KW-0012">Acyltransferase</keyword>
<evidence type="ECO:0000256" key="5">
    <source>
        <dbReference type="ARBA" id="ARBA00023315"/>
    </source>
</evidence>
<evidence type="ECO:0000256" key="6">
    <source>
        <dbReference type="ARBA" id="ARBA00055587"/>
    </source>
</evidence>
<reference evidence="9" key="2">
    <citation type="submission" date="2020-09" db="EMBL/GenBank/DDBJ databases">
        <authorList>
            <person name="Sun Q."/>
            <person name="Kim S."/>
        </authorList>
    </citation>
    <scope>NUCLEOTIDE SEQUENCE</scope>
    <source>
        <strain evidence="9">KCTC 32337</strain>
    </source>
</reference>
<reference evidence="9" key="1">
    <citation type="journal article" date="2014" name="Int. J. Syst. Evol. Microbiol.">
        <title>Complete genome sequence of Corynebacterium casei LMG S-19264T (=DSM 44701T), isolated from a smear-ripened cheese.</title>
        <authorList>
            <consortium name="US DOE Joint Genome Institute (JGI-PGF)"/>
            <person name="Walter F."/>
            <person name="Albersmeier A."/>
            <person name="Kalinowski J."/>
            <person name="Ruckert C."/>
        </authorList>
    </citation>
    <scope>NUCLEOTIDE SEQUENCE</scope>
    <source>
        <strain evidence="9">KCTC 32337</strain>
    </source>
</reference>